<sequence length="319" mass="33666">MDRSAIEPDILRFIEAMQAEWAKHPPFASLTLPEARAVAEEVRRPWRSGGPVMAETIEYELTTPGGPLRLRCHVPGAGTPLPAFIYLHGGGFTLFSIDTHDRLMREYAAASGCAVIGVDYPLSPEHRFPVALNRIVALLRALAAGNSGLEPWVDPARLALGGDSAGANLSVAAALALRDLRQGGLVRALLLNYGAFAPGVSDEAEARFGGAGAILDRAEMDWFWSNYLSGPGDAANPLAAPLHADLAALPPSLLVVPELDVLTEQSEQMAARLTACGVDASMRLYPGATHSFLEAMAISALARRAIADGAAFIAAALAR</sequence>
<dbReference type="PANTHER" id="PTHR48081:SF8">
    <property type="entry name" value="ALPHA_BETA HYDROLASE FOLD-3 DOMAIN-CONTAINING PROTEIN-RELATED"/>
    <property type="match status" value="1"/>
</dbReference>
<dbReference type="InterPro" id="IPR050300">
    <property type="entry name" value="GDXG_lipolytic_enzyme"/>
</dbReference>
<gene>
    <name evidence="4" type="ORF">H7F51_08350</name>
</gene>
<keyword evidence="5" id="KW-1185">Reference proteome</keyword>
<dbReference type="Gene3D" id="3.40.50.1820">
    <property type="entry name" value="alpha/beta hydrolase"/>
    <property type="match status" value="1"/>
</dbReference>
<dbReference type="PANTHER" id="PTHR48081">
    <property type="entry name" value="AB HYDROLASE SUPERFAMILY PROTEIN C4A8.06C"/>
    <property type="match status" value="1"/>
</dbReference>
<comment type="similarity">
    <text evidence="1">Belongs to the 'GDXG' lipolytic enzyme family.</text>
</comment>
<reference evidence="4 5" key="1">
    <citation type="submission" date="2020-08" db="EMBL/GenBank/DDBJ databases">
        <title>The genome sequence of type strain Novosphingobium flavum NBRC 111647.</title>
        <authorList>
            <person name="Liu Y."/>
        </authorList>
    </citation>
    <scope>NUCLEOTIDE SEQUENCE [LARGE SCALE GENOMIC DNA]</scope>
    <source>
        <strain evidence="4 5">NBRC 111647</strain>
    </source>
</reference>
<dbReference type="InterPro" id="IPR002168">
    <property type="entry name" value="Lipase_GDXG_HIS_AS"/>
</dbReference>
<dbReference type="Pfam" id="PF07859">
    <property type="entry name" value="Abhydrolase_3"/>
    <property type="match status" value="1"/>
</dbReference>
<organism evidence="4 5">
    <name type="scientific">Novosphingobium flavum</name>
    <dbReference type="NCBI Taxonomy" id="1778672"/>
    <lineage>
        <taxon>Bacteria</taxon>
        <taxon>Pseudomonadati</taxon>
        <taxon>Pseudomonadota</taxon>
        <taxon>Alphaproteobacteria</taxon>
        <taxon>Sphingomonadales</taxon>
        <taxon>Sphingomonadaceae</taxon>
        <taxon>Novosphingobium</taxon>
    </lineage>
</organism>
<dbReference type="SUPFAM" id="SSF53474">
    <property type="entry name" value="alpha/beta-Hydrolases"/>
    <property type="match status" value="1"/>
</dbReference>
<keyword evidence="2 4" id="KW-0378">Hydrolase</keyword>
<dbReference type="EMBL" id="JACLAW010000005">
    <property type="protein sequence ID" value="MBC2665531.1"/>
    <property type="molecule type" value="Genomic_DNA"/>
</dbReference>
<comment type="caution">
    <text evidence="4">The sequence shown here is derived from an EMBL/GenBank/DDBJ whole genome shotgun (WGS) entry which is preliminary data.</text>
</comment>
<feature type="domain" description="Alpha/beta hydrolase fold-3" evidence="3">
    <location>
        <begin position="85"/>
        <end position="293"/>
    </location>
</feature>
<name>A0A7X1KLE5_9SPHN</name>
<protein>
    <submittedName>
        <fullName evidence="4">Alpha/beta hydrolase</fullName>
    </submittedName>
</protein>
<dbReference type="InterPro" id="IPR013094">
    <property type="entry name" value="AB_hydrolase_3"/>
</dbReference>
<dbReference type="InterPro" id="IPR029058">
    <property type="entry name" value="AB_hydrolase_fold"/>
</dbReference>
<evidence type="ECO:0000259" key="3">
    <source>
        <dbReference type="Pfam" id="PF07859"/>
    </source>
</evidence>
<dbReference type="PROSITE" id="PS01173">
    <property type="entry name" value="LIPASE_GDXG_HIS"/>
    <property type="match status" value="1"/>
</dbReference>
<evidence type="ECO:0000313" key="5">
    <source>
        <dbReference type="Proteomes" id="UP000566813"/>
    </source>
</evidence>
<evidence type="ECO:0000313" key="4">
    <source>
        <dbReference type="EMBL" id="MBC2665531.1"/>
    </source>
</evidence>
<dbReference type="RefSeq" id="WP_185663782.1">
    <property type="nucleotide sequence ID" value="NZ_JACLAW010000005.1"/>
</dbReference>
<dbReference type="AlphaFoldDB" id="A0A7X1KLE5"/>
<accession>A0A7X1KLE5</accession>
<proteinExistence type="inferred from homology"/>
<dbReference type="GO" id="GO:0016787">
    <property type="term" value="F:hydrolase activity"/>
    <property type="evidence" value="ECO:0007669"/>
    <property type="project" value="UniProtKB-KW"/>
</dbReference>
<evidence type="ECO:0000256" key="1">
    <source>
        <dbReference type="ARBA" id="ARBA00010515"/>
    </source>
</evidence>
<dbReference type="Proteomes" id="UP000566813">
    <property type="component" value="Unassembled WGS sequence"/>
</dbReference>
<evidence type="ECO:0000256" key="2">
    <source>
        <dbReference type="ARBA" id="ARBA00022801"/>
    </source>
</evidence>